<sequence>MEMISATEKELKCILYAKSLETKKYLKGSESNSNSFFLRLRKLFSINQNKVSSSSENTIINKPLVSINKTLKVLWRHHGPSKLVSNKSKIDCLCFWVKELHGLENEIILNIEKEIRKKRKEKLASNREMFEKHQIEILVNFGEIESEIIKEIDKIYGYYIP</sequence>
<evidence type="ECO:0000313" key="2">
    <source>
        <dbReference type="Proteomes" id="UP001307705"/>
    </source>
</evidence>
<reference evidence="1 2" key="1">
    <citation type="submission" date="2023-08" db="EMBL/GenBank/DDBJ databases">
        <title>Draft genome sequence of Algoriphagus taiwanensis.</title>
        <authorList>
            <person name="Takatani N."/>
            <person name="Hosokawa M."/>
            <person name="Sawabe T."/>
        </authorList>
    </citation>
    <scope>NUCLEOTIDE SEQUENCE [LARGE SCALE GENOMIC DNA]</scope>
    <source>
        <strain evidence="1 2">JCM 19755</strain>
    </source>
</reference>
<accession>A0ABQ6Q1Q3</accession>
<dbReference type="RefSeq" id="WP_338228320.1">
    <property type="nucleotide sequence ID" value="NZ_BTPE01000005.1"/>
</dbReference>
<evidence type="ECO:0000313" key="1">
    <source>
        <dbReference type="EMBL" id="GMQ33525.1"/>
    </source>
</evidence>
<organism evidence="1 2">
    <name type="scientific">Algoriphagus taiwanensis</name>
    <dbReference type="NCBI Taxonomy" id="1445656"/>
    <lineage>
        <taxon>Bacteria</taxon>
        <taxon>Pseudomonadati</taxon>
        <taxon>Bacteroidota</taxon>
        <taxon>Cytophagia</taxon>
        <taxon>Cytophagales</taxon>
        <taxon>Cyclobacteriaceae</taxon>
        <taxon>Algoriphagus</taxon>
    </lineage>
</organism>
<proteinExistence type="predicted"/>
<dbReference type="Proteomes" id="UP001307705">
    <property type="component" value="Unassembled WGS sequence"/>
</dbReference>
<gene>
    <name evidence="1" type="ORF">Ataiwa_17970</name>
</gene>
<comment type="caution">
    <text evidence="1">The sequence shown here is derived from an EMBL/GenBank/DDBJ whole genome shotgun (WGS) entry which is preliminary data.</text>
</comment>
<dbReference type="EMBL" id="BTPE01000005">
    <property type="protein sequence ID" value="GMQ33525.1"/>
    <property type="molecule type" value="Genomic_DNA"/>
</dbReference>
<keyword evidence="2" id="KW-1185">Reference proteome</keyword>
<name>A0ABQ6Q1Q3_9BACT</name>
<protein>
    <submittedName>
        <fullName evidence="1">Uncharacterized protein</fullName>
    </submittedName>
</protein>